<sequence length="125" mass="14970">MTICQILRAQQRSQDAVLPSWRSTRSYKQRIQIALLFLHVLRHRAFLRITTMTNLLAGAASDFSPLIFGDRWLDIYKTGGFPSRRVFLFPWPALHSHRRRFFQHLWHLLREVCQLHYYRSMLMVG</sequence>
<protein>
    <submittedName>
        <fullName evidence="1">Uncharacterized protein</fullName>
    </submittedName>
</protein>
<keyword evidence="2" id="KW-1185">Reference proteome</keyword>
<accession>A0ACC0VSF4</accession>
<organism evidence="1 2">
    <name type="scientific">Peronosclerospora sorghi</name>
    <dbReference type="NCBI Taxonomy" id="230839"/>
    <lineage>
        <taxon>Eukaryota</taxon>
        <taxon>Sar</taxon>
        <taxon>Stramenopiles</taxon>
        <taxon>Oomycota</taxon>
        <taxon>Peronosporomycetes</taxon>
        <taxon>Peronosporales</taxon>
        <taxon>Peronosporaceae</taxon>
        <taxon>Peronosclerospora</taxon>
    </lineage>
</organism>
<comment type="caution">
    <text evidence="1">The sequence shown here is derived from an EMBL/GenBank/DDBJ whole genome shotgun (WGS) entry which is preliminary data.</text>
</comment>
<dbReference type="EMBL" id="CM047586">
    <property type="protein sequence ID" value="KAI9908885.1"/>
    <property type="molecule type" value="Genomic_DNA"/>
</dbReference>
<name>A0ACC0VSF4_9STRA</name>
<evidence type="ECO:0000313" key="1">
    <source>
        <dbReference type="EMBL" id="KAI9908885.1"/>
    </source>
</evidence>
<reference evidence="1 2" key="1">
    <citation type="journal article" date="2022" name="bioRxiv">
        <title>The genome of the oomycete Peronosclerospora sorghi, a cosmopolitan pathogen of maize and sorghum, is inflated with dispersed pseudogenes.</title>
        <authorList>
            <person name="Fletcher K."/>
            <person name="Martin F."/>
            <person name="Isakeit T."/>
            <person name="Cavanaugh K."/>
            <person name="Magill C."/>
            <person name="Michelmore R."/>
        </authorList>
    </citation>
    <scope>NUCLEOTIDE SEQUENCE [LARGE SCALE GENOMIC DNA]</scope>
    <source>
        <strain evidence="1">P6</strain>
    </source>
</reference>
<dbReference type="Proteomes" id="UP001163321">
    <property type="component" value="Chromosome 7"/>
</dbReference>
<evidence type="ECO:0000313" key="2">
    <source>
        <dbReference type="Proteomes" id="UP001163321"/>
    </source>
</evidence>
<proteinExistence type="predicted"/>
<gene>
    <name evidence="1" type="ORF">PsorP6_014552</name>
</gene>